<reference evidence="3 4" key="1">
    <citation type="submission" date="2018-04" db="EMBL/GenBank/DDBJ databases">
        <title>Genomic Encyclopedia of Archaeal and Bacterial Type Strains, Phase II (KMG-II): from individual species to whole genera.</title>
        <authorList>
            <person name="Goeker M."/>
        </authorList>
    </citation>
    <scope>NUCLEOTIDE SEQUENCE [LARGE SCALE GENOMIC DNA]</scope>
    <source>
        <strain evidence="3 4">DSM 25731</strain>
    </source>
</reference>
<gene>
    <name evidence="3" type="ORF">C8N46_103367</name>
</gene>
<dbReference type="InterPro" id="IPR026444">
    <property type="entry name" value="Secre_tail"/>
</dbReference>
<dbReference type="OrthoDB" id="1270026at2"/>
<dbReference type="NCBIfam" id="TIGR04183">
    <property type="entry name" value="Por_Secre_tail"/>
    <property type="match status" value="1"/>
</dbReference>
<feature type="domain" description="Secretion system C-terminal sorting" evidence="2">
    <location>
        <begin position="54"/>
        <end position="115"/>
    </location>
</feature>
<accession>A0A2T6C1Z6</accession>
<dbReference type="EMBL" id="QBKT01000003">
    <property type="protein sequence ID" value="PTX62267.1"/>
    <property type="molecule type" value="Genomic_DNA"/>
</dbReference>
<dbReference type="Proteomes" id="UP000244090">
    <property type="component" value="Unassembled WGS sequence"/>
</dbReference>
<protein>
    <submittedName>
        <fullName evidence="3">Putative secreted protein (Por secretion system target)</fullName>
    </submittedName>
</protein>
<sequence>MQATSKARNPSTALQDAPTIDFFNTTRDRNPDIGAIEYTVTLHIENEEVATIKIYPTPATHQITIEGIKYDLSKKKLYDMLGREINTIKFISNTVIDISNLSSGMYLLNFEGSAKKF</sequence>
<evidence type="ECO:0000313" key="4">
    <source>
        <dbReference type="Proteomes" id="UP000244090"/>
    </source>
</evidence>
<keyword evidence="1" id="KW-0732">Signal</keyword>
<keyword evidence="4" id="KW-1185">Reference proteome</keyword>
<dbReference type="RefSeq" id="WP_158269112.1">
    <property type="nucleotide sequence ID" value="NZ_QBKT01000003.1"/>
</dbReference>
<name>A0A2T6C1Z6_9FLAO</name>
<comment type="caution">
    <text evidence="3">The sequence shown here is derived from an EMBL/GenBank/DDBJ whole genome shotgun (WGS) entry which is preliminary data.</text>
</comment>
<dbReference type="Pfam" id="PF18962">
    <property type="entry name" value="Por_Secre_tail"/>
    <property type="match status" value="1"/>
</dbReference>
<proteinExistence type="predicted"/>
<dbReference type="AlphaFoldDB" id="A0A2T6C1Z6"/>
<evidence type="ECO:0000313" key="3">
    <source>
        <dbReference type="EMBL" id="PTX62267.1"/>
    </source>
</evidence>
<organism evidence="3 4">
    <name type="scientific">Kordia periserrulae</name>
    <dbReference type="NCBI Taxonomy" id="701523"/>
    <lineage>
        <taxon>Bacteria</taxon>
        <taxon>Pseudomonadati</taxon>
        <taxon>Bacteroidota</taxon>
        <taxon>Flavobacteriia</taxon>
        <taxon>Flavobacteriales</taxon>
        <taxon>Flavobacteriaceae</taxon>
        <taxon>Kordia</taxon>
    </lineage>
</organism>
<evidence type="ECO:0000259" key="2">
    <source>
        <dbReference type="Pfam" id="PF18962"/>
    </source>
</evidence>
<evidence type="ECO:0000256" key="1">
    <source>
        <dbReference type="ARBA" id="ARBA00022729"/>
    </source>
</evidence>